<dbReference type="Proteomes" id="UP001550853">
    <property type="component" value="Unassembled WGS sequence"/>
</dbReference>
<dbReference type="Pfam" id="PF18906">
    <property type="entry name" value="Phage_tube_2"/>
    <property type="match status" value="1"/>
</dbReference>
<dbReference type="InterPro" id="IPR044000">
    <property type="entry name" value="Phage_tube_2"/>
</dbReference>
<evidence type="ECO:0000256" key="1">
    <source>
        <dbReference type="SAM" id="MobiDB-lite"/>
    </source>
</evidence>
<protein>
    <submittedName>
        <fullName evidence="2">Phage tail tube protein</fullName>
    </submittedName>
</protein>
<evidence type="ECO:0000313" key="2">
    <source>
        <dbReference type="EMBL" id="MEU3713618.1"/>
    </source>
</evidence>
<accession>A0ABV2Z6I1</accession>
<reference evidence="2 3" key="1">
    <citation type="submission" date="2024-06" db="EMBL/GenBank/DDBJ databases">
        <title>The Natural Products Discovery Center: Release of the First 8490 Sequenced Strains for Exploring Actinobacteria Biosynthetic Diversity.</title>
        <authorList>
            <person name="Kalkreuter E."/>
            <person name="Kautsar S.A."/>
            <person name="Yang D."/>
            <person name="Bader C.D."/>
            <person name="Teijaro C.N."/>
            <person name="Fluegel L."/>
            <person name="Davis C.M."/>
            <person name="Simpson J.R."/>
            <person name="Lauterbach L."/>
            <person name="Steele A.D."/>
            <person name="Gui C."/>
            <person name="Meng S."/>
            <person name="Li G."/>
            <person name="Viehrig K."/>
            <person name="Ye F."/>
            <person name="Su P."/>
            <person name="Kiefer A.F."/>
            <person name="Nichols A."/>
            <person name="Cepeda A.J."/>
            <person name="Yan W."/>
            <person name="Fan B."/>
            <person name="Jiang Y."/>
            <person name="Adhikari A."/>
            <person name="Zheng C.-J."/>
            <person name="Schuster L."/>
            <person name="Cowan T.M."/>
            <person name="Smanski M.J."/>
            <person name="Chevrette M.G."/>
            <person name="De Carvalho L.P.S."/>
            <person name="Shen B."/>
        </authorList>
    </citation>
    <scope>NUCLEOTIDE SEQUENCE [LARGE SCALE GENOMIC DNA]</scope>
    <source>
        <strain evidence="2 3">NPDC033039</strain>
    </source>
</reference>
<dbReference type="RefSeq" id="WP_051739724.1">
    <property type="nucleotide sequence ID" value="NZ_JBEZVI010000028.1"/>
</dbReference>
<feature type="region of interest" description="Disordered" evidence="1">
    <location>
        <begin position="318"/>
        <end position="338"/>
    </location>
</feature>
<proteinExistence type="predicted"/>
<name>A0ABV2Z6I1_9ACTN</name>
<sequence length="338" mass="35971">MALDAAIGIGEEATYGTPAESTIGYEGKADSWKVAKEFIESVGFRRGMQTARADRRNIIQMGGEGELEVDLLDVGAAALLSAAFDKHTFTDTATARVHTFETATVSGAPSWTAQMIRPTVEGQDVAYRHVGCVATEWELTAETENAVTLNVSFDFQDVSHSTAPAEALPIDYPAQARPYDWSRTALTLTRGGSAVALDASKFSMTGDLGMKTDRRFLRGTALKKKPVRAAVPTYEGELEGEFTGESLKLYEAFVAGEVVSLRVDLTGLTPGTSFRVEAPAIQFTGESPEASTDDVTAHTLPFRVLDPGTGEAAITAVYTEPKPADPAPPKATGTPDKG</sequence>
<dbReference type="EMBL" id="JBEZVI010000028">
    <property type="protein sequence ID" value="MEU3713618.1"/>
    <property type="molecule type" value="Genomic_DNA"/>
</dbReference>
<keyword evidence="3" id="KW-1185">Reference proteome</keyword>
<organism evidence="2 3">
    <name type="scientific">Streptomyces catenulae</name>
    <dbReference type="NCBI Taxonomy" id="66875"/>
    <lineage>
        <taxon>Bacteria</taxon>
        <taxon>Bacillati</taxon>
        <taxon>Actinomycetota</taxon>
        <taxon>Actinomycetes</taxon>
        <taxon>Kitasatosporales</taxon>
        <taxon>Streptomycetaceae</taxon>
        <taxon>Streptomyces</taxon>
    </lineage>
</organism>
<gene>
    <name evidence="2" type="ORF">AB0E61_26410</name>
</gene>
<evidence type="ECO:0000313" key="3">
    <source>
        <dbReference type="Proteomes" id="UP001550853"/>
    </source>
</evidence>
<comment type="caution">
    <text evidence="2">The sequence shown here is derived from an EMBL/GenBank/DDBJ whole genome shotgun (WGS) entry which is preliminary data.</text>
</comment>